<sequence>MKTLTHLLRYSFSVLLIIVYASSCKKDFDPKYDDKKSYTVAVKFQEFDQLIRPLRSSVRAQKGLSSNATALRSPQSGQEGYLYYWSFNQSTLEPDVFVAGGSSITFNQGQIPETFATGWSYDTYSAGFGLTISGASEIVLKMPLSGVVQVRSFGLDISSSGTGPKAFSLSYSQDGRNYTLLTEDNQFSNTNTAHARSTFVFPLESLALDLRRDLFLKLIPKAGFRGEASDYREATSVVKLDNIRLTGTSGIRSDASIKALHYYIYEADNKNLVSTGVYDFARQSLADFSLSLPAGDYIASFVSNESSEKLMLPEAAAATSLYIANRFSNHQARIFGVLDTFTVTGDMERQIVLRRYFSQVKFEFTDATDLKRVNKIVISRRHDPEFYAPFHTSLVNPIVDASQIVVYPEFSQGDHTVAFHQFIGQVSTPFPLTYTVDAYDAEDILLRSFEVSSALRNNMLLIFRGALLPHHEAVKNFQVLFNENWDGQEISPFD</sequence>
<dbReference type="AlphaFoldDB" id="A0A4R7CXE6"/>
<dbReference type="RefSeq" id="WP_133641691.1">
    <property type="nucleotide sequence ID" value="NZ_SNZV01000009.1"/>
</dbReference>
<dbReference type="OrthoDB" id="785205at2"/>
<evidence type="ECO:0000313" key="1">
    <source>
        <dbReference type="EMBL" id="TDS10358.1"/>
    </source>
</evidence>
<proteinExistence type="predicted"/>
<evidence type="ECO:0000313" key="2">
    <source>
        <dbReference type="Proteomes" id="UP000294752"/>
    </source>
</evidence>
<organism evidence="1 2">
    <name type="scientific">Sphingobacterium paludis</name>
    <dbReference type="NCBI Taxonomy" id="1476465"/>
    <lineage>
        <taxon>Bacteria</taxon>
        <taxon>Pseudomonadati</taxon>
        <taxon>Bacteroidota</taxon>
        <taxon>Sphingobacteriia</taxon>
        <taxon>Sphingobacteriales</taxon>
        <taxon>Sphingobacteriaceae</taxon>
        <taxon>Sphingobacterium</taxon>
    </lineage>
</organism>
<dbReference type="Proteomes" id="UP000294752">
    <property type="component" value="Unassembled WGS sequence"/>
</dbReference>
<reference evidence="1 2" key="1">
    <citation type="submission" date="2019-03" db="EMBL/GenBank/DDBJ databases">
        <title>Genomic Encyclopedia of Type Strains, Phase III (KMG-III): the genomes of soil and plant-associated and newly described type strains.</title>
        <authorList>
            <person name="Whitman W."/>
        </authorList>
    </citation>
    <scope>NUCLEOTIDE SEQUENCE [LARGE SCALE GENOMIC DNA]</scope>
    <source>
        <strain evidence="1 2">CGMCC 1.12801</strain>
    </source>
</reference>
<comment type="caution">
    <text evidence="1">The sequence shown here is derived from an EMBL/GenBank/DDBJ whole genome shotgun (WGS) entry which is preliminary data.</text>
</comment>
<name>A0A4R7CXE6_9SPHI</name>
<gene>
    <name evidence="1" type="ORF">B0I21_109123</name>
</gene>
<keyword evidence="2" id="KW-1185">Reference proteome</keyword>
<protein>
    <submittedName>
        <fullName evidence="1">Uncharacterized protein</fullName>
    </submittedName>
</protein>
<accession>A0A4R7CXE6</accession>
<dbReference type="EMBL" id="SNZV01000009">
    <property type="protein sequence ID" value="TDS10358.1"/>
    <property type="molecule type" value="Genomic_DNA"/>
</dbReference>